<evidence type="ECO:0000256" key="14">
    <source>
        <dbReference type="ARBA" id="ARBA00023161"/>
    </source>
</evidence>
<dbReference type="GO" id="GO:0005681">
    <property type="term" value="C:spliceosomal complex"/>
    <property type="evidence" value="ECO:0007669"/>
    <property type="project" value="UniProtKB-KW"/>
</dbReference>
<dbReference type="Ensembl" id="ENSAMXT00005051743.1">
    <property type="protein sequence ID" value="ENSAMXP00005047670.1"/>
    <property type="gene ID" value="ENSAMXG00005021855.1"/>
</dbReference>
<dbReference type="InterPro" id="IPR018545">
    <property type="entry name" value="Btz_dom"/>
</dbReference>
<feature type="compositionally biased region" description="Basic and acidic residues" evidence="18">
    <location>
        <begin position="674"/>
        <end position="685"/>
    </location>
</feature>
<dbReference type="InterPro" id="IPR028544">
    <property type="entry name" value="CASC3"/>
</dbReference>
<protein>
    <recommendedName>
        <fullName evidence="6">Protein CASC3</fullName>
    </recommendedName>
</protein>
<evidence type="ECO:0000256" key="7">
    <source>
        <dbReference type="ARBA" id="ARBA00022448"/>
    </source>
</evidence>
<dbReference type="Pfam" id="PF09405">
    <property type="entry name" value="Btz"/>
    <property type="match status" value="1"/>
</dbReference>
<feature type="region of interest" description="Disordered" evidence="18">
    <location>
        <begin position="647"/>
        <end position="685"/>
    </location>
</feature>
<dbReference type="GO" id="GO:0006417">
    <property type="term" value="P:regulation of translation"/>
    <property type="evidence" value="ECO:0007669"/>
    <property type="project" value="UniProtKB-KW"/>
</dbReference>
<keyword evidence="15" id="KW-0508">mRNA splicing</keyword>
<comment type="subcellular location">
    <subcellularLocation>
        <location evidence="2">Cell projection</location>
        <location evidence="2">Dendrite</location>
    </subcellularLocation>
    <subcellularLocation>
        <location evidence="1">Cytoplasm</location>
        <location evidence="1">Stress granule</location>
    </subcellularLocation>
    <subcellularLocation>
        <location evidence="4">Cytoplasm</location>
        <location evidence="4">Perinuclear region</location>
    </subcellularLocation>
    <subcellularLocation>
        <location evidence="3">Nucleus speckle</location>
    </subcellularLocation>
</comment>
<feature type="region of interest" description="Disordered" evidence="18">
    <location>
        <begin position="1"/>
        <end position="150"/>
    </location>
</feature>
<evidence type="ECO:0000256" key="8">
    <source>
        <dbReference type="ARBA" id="ARBA00022490"/>
    </source>
</evidence>
<dbReference type="SMART" id="SM01044">
    <property type="entry name" value="Btz"/>
    <property type="match status" value="1"/>
</dbReference>
<dbReference type="GO" id="GO:0008380">
    <property type="term" value="P:RNA splicing"/>
    <property type="evidence" value="ECO:0007669"/>
    <property type="project" value="UniProtKB-KW"/>
</dbReference>
<feature type="compositionally biased region" description="Basic and acidic residues" evidence="18">
    <location>
        <begin position="46"/>
        <end position="56"/>
    </location>
</feature>
<reference evidence="20" key="1">
    <citation type="submission" date="2025-08" db="UniProtKB">
        <authorList>
            <consortium name="Ensembl"/>
        </authorList>
    </citation>
    <scope>IDENTIFICATION</scope>
</reference>
<evidence type="ECO:0000256" key="17">
    <source>
        <dbReference type="ARBA" id="ARBA00023273"/>
    </source>
</evidence>
<accession>A0A8B9LEQ2</accession>
<keyword evidence="7" id="KW-0813">Transport</keyword>
<feature type="compositionally biased region" description="Basic and acidic residues" evidence="18">
    <location>
        <begin position="121"/>
        <end position="137"/>
    </location>
</feature>
<evidence type="ECO:0000256" key="13">
    <source>
        <dbReference type="ARBA" id="ARBA00022884"/>
    </source>
</evidence>
<keyword evidence="17" id="KW-0966">Cell projection</keyword>
<evidence type="ECO:0000256" key="9">
    <source>
        <dbReference type="ARBA" id="ARBA00022664"/>
    </source>
</evidence>
<keyword evidence="16" id="KW-0539">Nucleus</keyword>
<dbReference type="GO" id="GO:0048471">
    <property type="term" value="C:perinuclear region of cytoplasm"/>
    <property type="evidence" value="ECO:0007669"/>
    <property type="project" value="UniProtKB-SubCell"/>
</dbReference>
<evidence type="ECO:0000313" key="21">
    <source>
        <dbReference type="Proteomes" id="UP000694621"/>
    </source>
</evidence>
<evidence type="ECO:0000256" key="18">
    <source>
        <dbReference type="SAM" id="MobiDB-lite"/>
    </source>
</evidence>
<evidence type="ECO:0000256" key="5">
    <source>
        <dbReference type="ARBA" id="ARBA00009548"/>
    </source>
</evidence>
<dbReference type="GO" id="GO:0003729">
    <property type="term" value="F:mRNA binding"/>
    <property type="evidence" value="ECO:0007669"/>
    <property type="project" value="InterPro"/>
</dbReference>
<dbReference type="GO" id="GO:0000184">
    <property type="term" value="P:nuclear-transcribed mRNA catabolic process, nonsense-mediated decay"/>
    <property type="evidence" value="ECO:0007669"/>
    <property type="project" value="UniProtKB-KW"/>
</dbReference>
<keyword evidence="10" id="KW-0747">Spliceosome</keyword>
<evidence type="ECO:0000256" key="15">
    <source>
        <dbReference type="ARBA" id="ARBA00023187"/>
    </source>
</evidence>
<evidence type="ECO:0000256" key="12">
    <source>
        <dbReference type="ARBA" id="ARBA00022845"/>
    </source>
</evidence>
<dbReference type="AlphaFoldDB" id="A0A8B9LEQ2"/>
<evidence type="ECO:0000256" key="1">
    <source>
        <dbReference type="ARBA" id="ARBA00004210"/>
    </source>
</evidence>
<feature type="compositionally biased region" description="Basic and acidic residues" evidence="18">
    <location>
        <begin position="203"/>
        <end position="214"/>
    </location>
</feature>
<dbReference type="GO" id="GO:0006397">
    <property type="term" value="P:mRNA processing"/>
    <property type="evidence" value="ECO:0007669"/>
    <property type="project" value="UniProtKB-KW"/>
</dbReference>
<feature type="compositionally biased region" description="Polar residues" evidence="18">
    <location>
        <begin position="215"/>
        <end position="224"/>
    </location>
</feature>
<keyword evidence="9" id="KW-0507">mRNA processing</keyword>
<evidence type="ECO:0000259" key="19">
    <source>
        <dbReference type="SMART" id="SM01044"/>
    </source>
</evidence>
<proteinExistence type="inferred from homology"/>
<feature type="compositionally biased region" description="Polar residues" evidence="18">
    <location>
        <begin position="405"/>
        <end position="440"/>
    </location>
</feature>
<dbReference type="GO" id="GO:0035145">
    <property type="term" value="C:exon-exon junction complex"/>
    <property type="evidence" value="ECO:0007669"/>
    <property type="project" value="InterPro"/>
</dbReference>
<feature type="compositionally biased region" description="Polar residues" evidence="18">
    <location>
        <begin position="252"/>
        <end position="262"/>
    </location>
</feature>
<evidence type="ECO:0000256" key="6">
    <source>
        <dbReference type="ARBA" id="ARBA00019964"/>
    </source>
</evidence>
<dbReference type="GO" id="GO:0030425">
    <property type="term" value="C:dendrite"/>
    <property type="evidence" value="ECO:0007669"/>
    <property type="project" value="UniProtKB-SubCell"/>
</dbReference>
<evidence type="ECO:0000256" key="11">
    <source>
        <dbReference type="ARBA" id="ARBA00022816"/>
    </source>
</evidence>
<feature type="compositionally biased region" description="Polar residues" evidence="18">
    <location>
        <begin position="647"/>
        <end position="665"/>
    </location>
</feature>
<feature type="compositionally biased region" description="Low complexity" evidence="18">
    <location>
        <begin position="18"/>
        <end position="27"/>
    </location>
</feature>
<evidence type="ECO:0000256" key="2">
    <source>
        <dbReference type="ARBA" id="ARBA00004279"/>
    </source>
</evidence>
<organism evidence="20 21">
    <name type="scientific">Astyanax mexicanus</name>
    <name type="common">Blind cave fish</name>
    <name type="synonym">Astyanax fasciatus mexicanus</name>
    <dbReference type="NCBI Taxonomy" id="7994"/>
    <lineage>
        <taxon>Eukaryota</taxon>
        <taxon>Metazoa</taxon>
        <taxon>Chordata</taxon>
        <taxon>Craniata</taxon>
        <taxon>Vertebrata</taxon>
        <taxon>Euteleostomi</taxon>
        <taxon>Actinopterygii</taxon>
        <taxon>Neopterygii</taxon>
        <taxon>Teleostei</taxon>
        <taxon>Ostariophysi</taxon>
        <taxon>Characiformes</taxon>
        <taxon>Characoidei</taxon>
        <taxon>Acestrorhamphidae</taxon>
        <taxon>Acestrorhamphinae</taxon>
        <taxon>Astyanax</taxon>
    </lineage>
</organism>
<dbReference type="GO" id="GO:0051028">
    <property type="term" value="P:mRNA transport"/>
    <property type="evidence" value="ECO:0007669"/>
    <property type="project" value="UniProtKB-KW"/>
</dbReference>
<evidence type="ECO:0000256" key="3">
    <source>
        <dbReference type="ARBA" id="ARBA00004324"/>
    </source>
</evidence>
<dbReference type="PANTHER" id="PTHR13434:SF0">
    <property type="entry name" value="PROTEIN CASC3"/>
    <property type="match status" value="1"/>
</dbReference>
<feature type="region of interest" description="Disordered" evidence="18">
    <location>
        <begin position="173"/>
        <end position="443"/>
    </location>
</feature>
<keyword evidence="8" id="KW-0963">Cytoplasm</keyword>
<evidence type="ECO:0000256" key="16">
    <source>
        <dbReference type="ARBA" id="ARBA00023242"/>
    </source>
</evidence>
<evidence type="ECO:0000256" key="10">
    <source>
        <dbReference type="ARBA" id="ARBA00022728"/>
    </source>
</evidence>
<dbReference type="Proteomes" id="UP000694621">
    <property type="component" value="Unplaced"/>
</dbReference>
<sequence length="685" mass="75106">STGSASQAAKTRPRVPEPVEAPVVRSAPKSDVESECVSIGRPAGLQRRERRERRGGEEEEEEEGEHFSDEEAARPAAEQKAAVDTPESTDDPENKLAGKTGQKLDDDEDRKNPAYIPRKGLFFEHDVRGQAQDEERPKGRHRKLWKDEGRWEHDKFREEEQAPKSREELIAVYGYDLRNGTGPSEGRPYRSRKPRHTGSPNQEPKRYKDFEKPTRTSWQGSAPGSRNAPPPTMTLQSGPPSAPHSASRPQARPSSQAPTRSFQGGRGPVQSHRAETRGYGKPGMEGPPPRNTRPQPLEGERAPRLRGRGSHGPPAERSPAVVVEDVRSEDEEEGEIPAVTTTYTAHHYKTERETAPSPRRQESGPVAEPAGGTGPIRESSPPPERPVEKKSYSLARRTRAKPSDLSKQASLEDSAPSMQPTPTAIKSESWQGETSTQSGLTGLDQDLARLSLAGQNWAQSPPSYLRPEMRGIPSTMHMGGGPHQYGNMEDMGVGGGRAKRYSSQRQRPVPEPAPMHIGVMEGHYYEAMPFQGPIYAHSDGPAPMPPQGLLVQPEMHLPHPAHPGLHPHQSGGPMPNPALYAAPPVSMSPGQPPPQQLLPPPFYPPPGVMTFSNTNYPYPAGATLPPMYPNPQAQSQVYGGVTYFDTVQQQAQPKPSPPRRTSQPVTVKPPPPEDQSRKPSEEIRS</sequence>
<dbReference type="GO" id="GO:0016607">
    <property type="term" value="C:nuclear speck"/>
    <property type="evidence" value="ECO:0007669"/>
    <property type="project" value="UniProtKB-SubCell"/>
</dbReference>
<feature type="compositionally biased region" description="Basic and acidic residues" evidence="18">
    <location>
        <begin position="348"/>
        <end position="362"/>
    </location>
</feature>
<comment type="similarity">
    <text evidence="5">Belongs to the CASC3 family.</text>
</comment>
<dbReference type="PANTHER" id="PTHR13434">
    <property type="entry name" value="PROTEIN CASC3"/>
    <property type="match status" value="1"/>
</dbReference>
<evidence type="ECO:0000256" key="4">
    <source>
        <dbReference type="ARBA" id="ARBA00004556"/>
    </source>
</evidence>
<keyword evidence="13" id="KW-0694">RNA-binding</keyword>
<dbReference type="GO" id="GO:0010494">
    <property type="term" value="C:cytoplasmic stress granule"/>
    <property type="evidence" value="ECO:0007669"/>
    <property type="project" value="UniProtKB-SubCell"/>
</dbReference>
<name>A0A8B9LEQ2_ASTMX</name>
<evidence type="ECO:0000313" key="20">
    <source>
        <dbReference type="Ensembl" id="ENSAMXP00005047670.1"/>
    </source>
</evidence>
<keyword evidence="14" id="KW-0866">Nonsense-mediated mRNA decay</keyword>
<keyword evidence="12" id="KW-0810">Translation regulation</keyword>
<feature type="domain" description="Btz" evidence="19">
    <location>
        <begin position="74"/>
        <end position="182"/>
    </location>
</feature>
<keyword evidence="11" id="KW-0509">mRNA transport</keyword>